<dbReference type="PROSITE" id="PS50181">
    <property type="entry name" value="FBOX"/>
    <property type="match status" value="1"/>
</dbReference>
<dbReference type="Proteomes" id="UP000266723">
    <property type="component" value="Unassembled WGS sequence"/>
</dbReference>
<protein>
    <recommendedName>
        <fullName evidence="1">F-box domain-containing protein</fullName>
    </recommendedName>
</protein>
<comment type="caution">
    <text evidence="2">The sequence shown here is derived from an EMBL/GenBank/DDBJ whole genome shotgun (WGS) entry which is preliminary data.</text>
</comment>
<name>A0ABQ7BXU9_BRACR</name>
<dbReference type="EMBL" id="QGKV02000832">
    <property type="protein sequence ID" value="KAF3543853.1"/>
    <property type="molecule type" value="Genomic_DNA"/>
</dbReference>
<dbReference type="InterPro" id="IPR001810">
    <property type="entry name" value="F-box_dom"/>
</dbReference>
<gene>
    <name evidence="2" type="ORF">DY000_02003883</name>
</gene>
<dbReference type="SMART" id="SM00256">
    <property type="entry name" value="FBOX"/>
    <property type="match status" value="1"/>
</dbReference>
<dbReference type="Gene3D" id="1.20.1280.50">
    <property type="match status" value="1"/>
</dbReference>
<dbReference type="InterPro" id="IPR050796">
    <property type="entry name" value="SCF_F-box_component"/>
</dbReference>
<evidence type="ECO:0000259" key="1">
    <source>
        <dbReference type="PROSITE" id="PS50181"/>
    </source>
</evidence>
<evidence type="ECO:0000313" key="2">
    <source>
        <dbReference type="EMBL" id="KAF3543853.1"/>
    </source>
</evidence>
<organism evidence="2 3">
    <name type="scientific">Brassica cretica</name>
    <name type="common">Mustard</name>
    <dbReference type="NCBI Taxonomy" id="69181"/>
    <lineage>
        <taxon>Eukaryota</taxon>
        <taxon>Viridiplantae</taxon>
        <taxon>Streptophyta</taxon>
        <taxon>Embryophyta</taxon>
        <taxon>Tracheophyta</taxon>
        <taxon>Spermatophyta</taxon>
        <taxon>Magnoliopsida</taxon>
        <taxon>eudicotyledons</taxon>
        <taxon>Gunneridae</taxon>
        <taxon>Pentapetalae</taxon>
        <taxon>rosids</taxon>
        <taxon>malvids</taxon>
        <taxon>Brassicales</taxon>
        <taxon>Brassicaceae</taxon>
        <taxon>Brassiceae</taxon>
        <taxon>Brassica</taxon>
    </lineage>
</organism>
<dbReference type="InterPro" id="IPR036047">
    <property type="entry name" value="F-box-like_dom_sf"/>
</dbReference>
<keyword evidence="3" id="KW-1185">Reference proteome</keyword>
<dbReference type="PANTHER" id="PTHR31672:SF13">
    <property type="entry name" value="F-BOX PROTEIN CPR30-LIKE"/>
    <property type="match status" value="1"/>
</dbReference>
<reference evidence="2 3" key="1">
    <citation type="journal article" date="2020" name="BMC Genomics">
        <title>Intraspecific diversification of the crop wild relative Brassica cretica Lam. using demographic model selection.</title>
        <authorList>
            <person name="Kioukis A."/>
            <person name="Michalopoulou V.A."/>
            <person name="Briers L."/>
            <person name="Pirintsos S."/>
            <person name="Studholme D.J."/>
            <person name="Pavlidis P."/>
            <person name="Sarris P.F."/>
        </authorList>
    </citation>
    <scope>NUCLEOTIDE SEQUENCE [LARGE SCALE GENOMIC DNA]</scope>
    <source>
        <strain evidence="3">cv. PFS-1207/04</strain>
    </source>
</reference>
<sequence>MASSSKRSWSLSSLPPEITQEIFYKTPTDALVRSKPTCKKWYALITDETFIYEHLRRSQERFIRIFDGVVQIMDPVLTRERSASPIQNEFQPPPYEIDTMVHCDGLMLCKWVEPVGVITSSDYYGIGYSNSKKKARDDGYKIVRFTCGLEGNYEITVVPQVEIYEFKTNSWRTIGVKVDADVKITRKCVAVMVNLRLRRKIHRKIGPHHFVKNEFQQRRKEEEEFIRCFDFSDETFKDVCFCPTSYVNSHLSCFNGDSLSLLQQGKASRNIEVWVSSKLGDGDVSFSKYFSLSGPGLPALRVHADAARPVYCFVKPKSVIVWFVGVEGKGDKVRNCLTLYEIDEDGVRNEKVTERDDVRDYSRAFVCGYVYVPSLVPLP</sequence>
<dbReference type="SUPFAM" id="SSF81383">
    <property type="entry name" value="F-box domain"/>
    <property type="match status" value="1"/>
</dbReference>
<dbReference type="InterPro" id="IPR006527">
    <property type="entry name" value="F-box-assoc_dom_typ1"/>
</dbReference>
<accession>A0ABQ7BXU9</accession>
<dbReference type="PANTHER" id="PTHR31672">
    <property type="entry name" value="BNACNNG10540D PROTEIN"/>
    <property type="match status" value="1"/>
</dbReference>
<feature type="domain" description="F-box" evidence="1">
    <location>
        <begin position="8"/>
        <end position="55"/>
    </location>
</feature>
<dbReference type="Pfam" id="PF12937">
    <property type="entry name" value="F-box-like"/>
    <property type="match status" value="1"/>
</dbReference>
<proteinExistence type="predicted"/>
<dbReference type="Pfam" id="PF07734">
    <property type="entry name" value="FBA_1"/>
    <property type="match status" value="1"/>
</dbReference>
<evidence type="ECO:0000313" key="3">
    <source>
        <dbReference type="Proteomes" id="UP000266723"/>
    </source>
</evidence>